<keyword evidence="3" id="KW-0949">S-adenosyl-L-methionine</keyword>
<reference evidence="5 6" key="1">
    <citation type="submission" date="2018-08" db="EMBL/GenBank/DDBJ databases">
        <title>Murine metabolic-syndrome-specific gut microbial biobank.</title>
        <authorList>
            <person name="Liu C."/>
        </authorList>
    </citation>
    <scope>NUCLEOTIDE SEQUENCE [LARGE SCALE GENOMIC DNA]</scope>
    <source>
        <strain evidence="5 6">28</strain>
    </source>
</reference>
<protein>
    <submittedName>
        <fullName evidence="5">Class I SAM-dependent methyltransferase</fullName>
    </submittedName>
</protein>
<dbReference type="Proteomes" id="UP000446866">
    <property type="component" value="Unassembled WGS sequence"/>
</dbReference>
<keyword evidence="2 5" id="KW-0808">Transferase</keyword>
<gene>
    <name evidence="5" type="ORF">D0435_05955</name>
</gene>
<evidence type="ECO:0000256" key="3">
    <source>
        <dbReference type="ARBA" id="ARBA00022691"/>
    </source>
</evidence>
<evidence type="ECO:0000313" key="6">
    <source>
        <dbReference type="Proteomes" id="UP000446866"/>
    </source>
</evidence>
<evidence type="ECO:0000313" key="5">
    <source>
        <dbReference type="EMBL" id="NBH61195.1"/>
    </source>
</evidence>
<dbReference type="PANTHER" id="PTHR43464:SF19">
    <property type="entry name" value="UBIQUINONE BIOSYNTHESIS O-METHYLTRANSFERASE, MITOCHONDRIAL"/>
    <property type="match status" value="1"/>
</dbReference>
<evidence type="ECO:0000256" key="1">
    <source>
        <dbReference type="ARBA" id="ARBA00022603"/>
    </source>
</evidence>
<evidence type="ECO:0000259" key="4">
    <source>
        <dbReference type="Pfam" id="PF08241"/>
    </source>
</evidence>
<dbReference type="Pfam" id="PF08241">
    <property type="entry name" value="Methyltransf_11"/>
    <property type="match status" value="1"/>
</dbReference>
<dbReference type="CDD" id="cd02440">
    <property type="entry name" value="AdoMet_MTases"/>
    <property type="match status" value="1"/>
</dbReference>
<evidence type="ECO:0000256" key="2">
    <source>
        <dbReference type="ARBA" id="ARBA00022679"/>
    </source>
</evidence>
<dbReference type="PANTHER" id="PTHR43464">
    <property type="entry name" value="METHYLTRANSFERASE"/>
    <property type="match status" value="1"/>
</dbReference>
<dbReference type="GO" id="GO:0032259">
    <property type="term" value="P:methylation"/>
    <property type="evidence" value="ECO:0007669"/>
    <property type="project" value="UniProtKB-KW"/>
</dbReference>
<dbReference type="InterPro" id="IPR013216">
    <property type="entry name" value="Methyltransf_11"/>
</dbReference>
<feature type="domain" description="Methyltransferase type 11" evidence="4">
    <location>
        <begin position="59"/>
        <end position="155"/>
    </location>
</feature>
<keyword evidence="1 5" id="KW-0489">Methyltransferase</keyword>
<dbReference type="AlphaFoldDB" id="A0A845QJI9"/>
<comment type="caution">
    <text evidence="5">The sequence shown here is derived from an EMBL/GenBank/DDBJ whole genome shotgun (WGS) entry which is preliminary data.</text>
</comment>
<name>A0A845QJI9_9FIRM</name>
<dbReference type="SUPFAM" id="SSF53335">
    <property type="entry name" value="S-adenosyl-L-methionine-dependent methyltransferases"/>
    <property type="match status" value="1"/>
</dbReference>
<keyword evidence="6" id="KW-1185">Reference proteome</keyword>
<proteinExistence type="predicted"/>
<dbReference type="EMBL" id="QXWK01000010">
    <property type="protein sequence ID" value="NBH61195.1"/>
    <property type="molecule type" value="Genomic_DNA"/>
</dbReference>
<organism evidence="5 6">
    <name type="scientific">Anaerotruncus colihominis</name>
    <dbReference type="NCBI Taxonomy" id="169435"/>
    <lineage>
        <taxon>Bacteria</taxon>
        <taxon>Bacillati</taxon>
        <taxon>Bacillota</taxon>
        <taxon>Clostridia</taxon>
        <taxon>Eubacteriales</taxon>
        <taxon>Oscillospiraceae</taxon>
        <taxon>Anaerotruncus</taxon>
    </lineage>
</organism>
<dbReference type="Gene3D" id="3.40.50.150">
    <property type="entry name" value="Vaccinia Virus protein VP39"/>
    <property type="match status" value="1"/>
</dbReference>
<accession>A0A845QJI9</accession>
<dbReference type="GO" id="GO:0008757">
    <property type="term" value="F:S-adenosylmethionine-dependent methyltransferase activity"/>
    <property type="evidence" value="ECO:0007669"/>
    <property type="project" value="InterPro"/>
</dbReference>
<sequence length="258" mass="30020">MYCHKREDKLMFKEIEDAWTEDSNSYDRLVQTQLSNRRDVIHWSRELKQILGEEPLDVLDVGCGPGFLSIMLSRLGHRVKAIDGAEGMVDCAARNLKKESAEAVVEVEDAVELPVEAAESYDVIISRDVVWTLYDPEKAFVRWREVLKPGGKVIIYDGDYRRGEKSLKKSAWRLLSQAIILITERRIPEKATHSDDTGMFRKLPMVTAKQPEEDKALILKAGYKKIRITEDSYRNSFKRLEYWKYGYQGKKFRIIIWK</sequence>
<dbReference type="InterPro" id="IPR029063">
    <property type="entry name" value="SAM-dependent_MTases_sf"/>
</dbReference>